<name>K2GRU0_9BACT</name>
<dbReference type="EMBL" id="AMFJ01000980">
    <property type="protein sequence ID" value="EKE26030.1"/>
    <property type="molecule type" value="Genomic_DNA"/>
</dbReference>
<dbReference type="AlphaFoldDB" id="K2GRU0"/>
<reference evidence="2" key="1">
    <citation type="journal article" date="2012" name="Science">
        <title>Fermentation, hydrogen, and sulfur metabolism in multiple uncultivated bacterial phyla.</title>
        <authorList>
            <person name="Wrighton K.C."/>
            <person name="Thomas B.C."/>
            <person name="Sharon I."/>
            <person name="Miller C.S."/>
            <person name="Castelle C.J."/>
            <person name="VerBerkmoes N.C."/>
            <person name="Wilkins M.J."/>
            <person name="Hettich R.L."/>
            <person name="Lipton M.S."/>
            <person name="Williams K.H."/>
            <person name="Long P.E."/>
            <person name="Banfield J.F."/>
        </authorList>
    </citation>
    <scope>NUCLEOTIDE SEQUENCE [LARGE SCALE GENOMIC DNA]</scope>
</reference>
<evidence type="ECO:0000313" key="2">
    <source>
        <dbReference type="EMBL" id="EKE26030.1"/>
    </source>
</evidence>
<proteinExistence type="predicted"/>
<keyword evidence="1" id="KW-0175">Coiled coil</keyword>
<sequence>MKNLKSRVSLLKEKFKKSFLGEMISNVKDKCIWALADTPKIDNPPIEKEEIDIDNLKIQHEWLNSTVEHLRNVIENLKTKESLSNIESEKDAITKEFVDILRQMNQVTEKASKIEWKLKTFQTLNKESESEFILATWWEEMVMDSEINLNISWNYENNDPVSEKHQQWRSIFKTLMEAEEKRKNITKEEINWKPISKDISEGKTRKSIFGILAELWFKTTETKNKISSYILKKATDLSKWNTSIRSYFSKYSEIHKKEQTELQKNKKNVEKDSKIKLSWISQWFLNIFKYWRIIYDAIDTVSFKTINPFRNITAASMFIWKSLEVAKETRLDNDEVKQKTRLDEENASIEGWRLYQEIVKKNGWKLNWDALEIAYKRRLCEDLKIRFEKNDLKNAWFFKGFLERDTKKYIESLERKINKIREDRQLSLTQKQEKIDFLLKKNDKLLLDLDRMISSDWQVDGIAYWTRLVEKVSKWIANALVIDSVWRLTISANEHFNFFKVDNSILSKESLFVNNPETSGNISSEKRDPFLFISEQNKKTNDEIISIESLNKINNDSEYSENLNIYELNNSLLNDEYRYWYSVDKYIYLNDLKPKFRDVKIMKPSLVKIEKGDSVWRVLHKILWSTDKSKLNNAIWTVVKTIEKNPWKYWLNVSDINVVTIENLENVDWWKAIKKSFSRY</sequence>
<protein>
    <submittedName>
        <fullName evidence="2">Uncharacterized protein</fullName>
    </submittedName>
</protein>
<organism evidence="2">
    <name type="scientific">uncultured bacterium</name>
    <name type="common">gcode 4</name>
    <dbReference type="NCBI Taxonomy" id="1234023"/>
    <lineage>
        <taxon>Bacteria</taxon>
        <taxon>environmental samples</taxon>
    </lineage>
</organism>
<evidence type="ECO:0000256" key="1">
    <source>
        <dbReference type="SAM" id="Coils"/>
    </source>
</evidence>
<accession>K2GRU0</accession>
<comment type="caution">
    <text evidence="2">The sequence shown here is derived from an EMBL/GenBank/DDBJ whole genome shotgun (WGS) entry which is preliminary data.</text>
</comment>
<feature type="coiled-coil region" evidence="1">
    <location>
        <begin position="403"/>
        <end position="448"/>
    </location>
</feature>
<gene>
    <name evidence="2" type="ORF">ACD_4C00464G0001</name>
</gene>